<comment type="caution">
    <text evidence="2">The sequence shown here is derived from an EMBL/GenBank/DDBJ whole genome shotgun (WGS) entry which is preliminary data.</text>
</comment>
<gene>
    <name evidence="2" type="primary">TCF25_2</name>
    <name evidence="2" type="ORF">CU098_003602</name>
</gene>
<dbReference type="PANTHER" id="PTHR22684">
    <property type="entry name" value="NULP1-RELATED"/>
    <property type="match status" value="1"/>
</dbReference>
<dbReference type="Pfam" id="PF04910">
    <property type="entry name" value="Tcf25"/>
    <property type="match status" value="1"/>
</dbReference>
<dbReference type="InterPro" id="IPR006994">
    <property type="entry name" value="TCF25/Rqc1"/>
</dbReference>
<dbReference type="OrthoDB" id="205993at2759"/>
<evidence type="ECO:0000256" key="1">
    <source>
        <dbReference type="SAM" id="MobiDB-lite"/>
    </source>
</evidence>
<reference evidence="2 3" key="1">
    <citation type="journal article" date="2018" name="G3 (Bethesda)">
        <title>Phylogenetic and Phylogenomic Definition of Rhizopus Species.</title>
        <authorList>
            <person name="Gryganskyi A.P."/>
            <person name="Golan J."/>
            <person name="Dolatabadi S."/>
            <person name="Mondo S."/>
            <person name="Robb S."/>
            <person name="Idnurm A."/>
            <person name="Muszewska A."/>
            <person name="Steczkiewicz K."/>
            <person name="Masonjones S."/>
            <person name="Liao H.L."/>
            <person name="Gajdeczka M.T."/>
            <person name="Anike F."/>
            <person name="Vuek A."/>
            <person name="Anishchenko I.M."/>
            <person name="Voigt K."/>
            <person name="de Hoog G.S."/>
            <person name="Smith M.E."/>
            <person name="Heitman J."/>
            <person name="Vilgalys R."/>
            <person name="Stajich J.E."/>
        </authorList>
    </citation>
    <scope>NUCLEOTIDE SEQUENCE [LARGE SCALE GENOMIC DNA]</scope>
    <source>
        <strain evidence="2 3">LSU 92-RS-03</strain>
    </source>
</reference>
<evidence type="ECO:0000313" key="3">
    <source>
        <dbReference type="Proteomes" id="UP000253551"/>
    </source>
</evidence>
<organism evidence="2 3">
    <name type="scientific">Rhizopus stolonifer</name>
    <name type="common">Rhizopus nigricans</name>
    <dbReference type="NCBI Taxonomy" id="4846"/>
    <lineage>
        <taxon>Eukaryota</taxon>
        <taxon>Fungi</taxon>
        <taxon>Fungi incertae sedis</taxon>
        <taxon>Mucoromycota</taxon>
        <taxon>Mucoromycotina</taxon>
        <taxon>Mucoromycetes</taxon>
        <taxon>Mucorales</taxon>
        <taxon>Mucorineae</taxon>
        <taxon>Rhizopodaceae</taxon>
        <taxon>Rhizopus</taxon>
    </lineage>
</organism>
<feature type="region of interest" description="Disordered" evidence="1">
    <location>
        <begin position="271"/>
        <end position="322"/>
    </location>
</feature>
<name>A0A367KGP9_RHIST</name>
<dbReference type="AlphaFoldDB" id="A0A367KGP9"/>
<sequence length="353" mass="40721">RRGCWRTAFEFNKLLFALDPSQDPLGSLLTLDHFALVAKDYDYVIKMYQDWKTDGSMYPTDLSNMPNFAFSAAYAQFKLNKTTSLQQAVDKFPLTHQLLLEKLDKPTENKQSSQVFLSAFQTIYAERAFELFKEPEILSWLTEHSHQTTASFSAKDLKCQANGELPQNIARFLLLTDNQRLLSLVPSKYTNQSYQMYDPLPPHDSETMYDINDRMRTQGRSFPTDIRNIVDGLQQLWREGQGRLPPEAMGQIANLMNNWGQVQQLGDRIPGAFPEDTEEEEEEEGEEDIPDMMTREEVEEMMNSMSEQNTRNGTTTEDTGNGMTREELEEIMNAVSDDDLEIQRALEEAYQRQ</sequence>
<dbReference type="GO" id="GO:1990112">
    <property type="term" value="C:RQC complex"/>
    <property type="evidence" value="ECO:0007669"/>
    <property type="project" value="TreeGrafter"/>
</dbReference>
<dbReference type="PANTHER" id="PTHR22684:SF0">
    <property type="entry name" value="RIBOSOME QUALITY CONTROL COMPLEX SUBUNIT TCF25"/>
    <property type="match status" value="1"/>
</dbReference>
<dbReference type="Proteomes" id="UP000253551">
    <property type="component" value="Unassembled WGS sequence"/>
</dbReference>
<dbReference type="STRING" id="4846.A0A367KGP9"/>
<feature type="compositionally biased region" description="Polar residues" evidence="1">
    <location>
        <begin position="308"/>
        <end position="322"/>
    </location>
</feature>
<feature type="compositionally biased region" description="Acidic residues" evidence="1">
    <location>
        <begin position="275"/>
        <end position="290"/>
    </location>
</feature>
<keyword evidence="3" id="KW-1185">Reference proteome</keyword>
<accession>A0A367KGP9</accession>
<protein>
    <submittedName>
        <fullName evidence="2">Transcription factor 25</fullName>
    </submittedName>
</protein>
<feature type="non-terminal residue" evidence="2">
    <location>
        <position position="1"/>
    </location>
</feature>
<proteinExistence type="predicted"/>
<dbReference type="EMBL" id="PJQM01001778">
    <property type="protein sequence ID" value="RCI01022.1"/>
    <property type="molecule type" value="Genomic_DNA"/>
</dbReference>
<evidence type="ECO:0000313" key="2">
    <source>
        <dbReference type="EMBL" id="RCI01022.1"/>
    </source>
</evidence>